<dbReference type="SUPFAM" id="SSF51445">
    <property type="entry name" value="(Trans)glycosidases"/>
    <property type="match status" value="1"/>
</dbReference>
<dbReference type="InterPro" id="IPR006311">
    <property type="entry name" value="TAT_signal"/>
</dbReference>
<keyword evidence="2" id="KW-0378">Hydrolase</keyword>
<feature type="signal peptide" evidence="1">
    <location>
        <begin position="1"/>
        <end position="26"/>
    </location>
</feature>
<organism evidence="2 3">
    <name type="scientific">Amantichitinum ursilacus</name>
    <dbReference type="NCBI Taxonomy" id="857265"/>
    <lineage>
        <taxon>Bacteria</taxon>
        <taxon>Pseudomonadati</taxon>
        <taxon>Pseudomonadota</taxon>
        <taxon>Betaproteobacteria</taxon>
        <taxon>Neisseriales</taxon>
        <taxon>Chitinibacteraceae</taxon>
        <taxon>Amantichitinum</taxon>
    </lineage>
</organism>
<evidence type="ECO:0000313" key="3">
    <source>
        <dbReference type="Proteomes" id="UP000037939"/>
    </source>
</evidence>
<dbReference type="EC" id="3.2.1.55" evidence="2"/>
<sequence length="552" mass="59907">MTSRRTLLKALPAAAIAAAFSKHAFAATGPQDIPAGTVANWTVGVNTSTNLRPIPDSMFGFNMPWLSFQNGFTYTDTATGKQRVYQDVIDMLSHFPGANYRYPGGTPSNNFNWNQAWGASRATQSCPGVGNGQALFGIHELIDFVIQVGGKLIYTLNLPGYGSTPDTVQNRVDDIALQVQAMYDYMDSLGHGDLIDYWELGNELEYTYSQSFWTAQNYAAYAGPIFQKIKQIRPTAKVYVQAITDGGNSGITWRGTWDADVKNLLKTNYGVTPDGVAIHAYYDRAPSSSNWTGLSIPAVNNVLAKSVNAWNPAGSTDPIIPFAVSEHGLQGYGASSDVPYWPLSSAGMGAIATADFLLDLINNNLYPEKNIFRSATYHALEKGGPWELIHFGANNTFVPSATYVALLCLRQGMRSQMIKATGWASGYDQVGTWGTPVTSGYWYLPGVTGGGYPYKYRLIGTQKDDLTQGTILGVNRMDQPAYLSVAGFIPTSSAKTITVHVVSGLDQYRDNPAASPAVAISTLGPYDSTQQRLGGPLIFNIPAYSVFYIDYV</sequence>
<dbReference type="Proteomes" id="UP000037939">
    <property type="component" value="Unassembled WGS sequence"/>
</dbReference>
<evidence type="ECO:0000313" key="2">
    <source>
        <dbReference type="EMBL" id="KPC55373.1"/>
    </source>
</evidence>
<dbReference type="GO" id="GO:0046556">
    <property type="term" value="F:alpha-L-arabinofuranosidase activity"/>
    <property type="evidence" value="ECO:0007669"/>
    <property type="project" value="UniProtKB-EC"/>
</dbReference>
<proteinExistence type="predicted"/>
<dbReference type="RefSeq" id="WP_053936074.1">
    <property type="nucleotide sequence ID" value="NZ_LAQT01000001.1"/>
</dbReference>
<evidence type="ECO:0000256" key="1">
    <source>
        <dbReference type="SAM" id="SignalP"/>
    </source>
</evidence>
<dbReference type="OrthoDB" id="9155026at2"/>
<name>A0A0N0XN54_9NEIS</name>
<dbReference type="AlphaFoldDB" id="A0A0N0XN54"/>
<keyword evidence="1" id="KW-0732">Signal</keyword>
<protein>
    <submittedName>
        <fullName evidence="2">Intracellular exo-alpha-(1-&gt;5)-L-arabinofuranosidase</fullName>
        <ecNumber evidence="2">3.2.1.55</ecNumber>
    </submittedName>
</protein>
<reference evidence="2 3" key="1">
    <citation type="submission" date="2015-07" db="EMBL/GenBank/DDBJ databases">
        <title>Draft genome sequence of the Amantichitinum ursilacus IGB-41, a new chitin-degrading bacterium.</title>
        <authorList>
            <person name="Kirstahler P."/>
            <person name="Guenther M."/>
            <person name="Grumaz C."/>
            <person name="Rupp S."/>
            <person name="Zibek S."/>
            <person name="Sohn K."/>
        </authorList>
    </citation>
    <scope>NUCLEOTIDE SEQUENCE [LARGE SCALE GENOMIC DNA]</scope>
    <source>
        <strain evidence="2 3">IGB-41</strain>
    </source>
</reference>
<dbReference type="Gene3D" id="3.20.20.80">
    <property type="entry name" value="Glycosidases"/>
    <property type="match status" value="1"/>
</dbReference>
<dbReference type="PROSITE" id="PS51318">
    <property type="entry name" value="TAT"/>
    <property type="match status" value="1"/>
</dbReference>
<dbReference type="EMBL" id="LAQT01000001">
    <property type="protein sequence ID" value="KPC55373.1"/>
    <property type="molecule type" value="Genomic_DNA"/>
</dbReference>
<accession>A0A0N0XN54</accession>
<keyword evidence="2" id="KW-0326">Glycosidase</keyword>
<dbReference type="STRING" id="857265.WG78_01910"/>
<comment type="caution">
    <text evidence="2">The sequence shown here is derived from an EMBL/GenBank/DDBJ whole genome shotgun (WGS) entry which is preliminary data.</text>
</comment>
<gene>
    <name evidence="2" type="primary">abfA_1</name>
    <name evidence="2" type="ORF">WG78_01910</name>
</gene>
<dbReference type="PATRIC" id="fig|857265.3.peg.400"/>
<feature type="chain" id="PRO_5005863232" evidence="1">
    <location>
        <begin position="27"/>
        <end position="552"/>
    </location>
</feature>
<keyword evidence="3" id="KW-1185">Reference proteome</keyword>
<dbReference type="InterPro" id="IPR017853">
    <property type="entry name" value="GH"/>
</dbReference>